<name>A0A8D8Z790_9HEMI</name>
<dbReference type="AlphaFoldDB" id="A0A8D8Z790"/>
<evidence type="ECO:0000256" key="4">
    <source>
        <dbReference type="ARBA" id="ARBA00008233"/>
    </source>
</evidence>
<organism evidence="16">
    <name type="scientific">Cacopsylla melanoneura</name>
    <dbReference type="NCBI Taxonomy" id="428564"/>
    <lineage>
        <taxon>Eukaryota</taxon>
        <taxon>Metazoa</taxon>
        <taxon>Ecdysozoa</taxon>
        <taxon>Arthropoda</taxon>
        <taxon>Hexapoda</taxon>
        <taxon>Insecta</taxon>
        <taxon>Pterygota</taxon>
        <taxon>Neoptera</taxon>
        <taxon>Paraneoptera</taxon>
        <taxon>Hemiptera</taxon>
        <taxon>Sternorrhyncha</taxon>
        <taxon>Psylloidea</taxon>
        <taxon>Psyllidae</taxon>
        <taxon>Psyllinae</taxon>
        <taxon>Cacopsylla</taxon>
    </lineage>
</organism>
<dbReference type="Pfam" id="PF16026">
    <property type="entry name" value="MIEAP"/>
    <property type="match status" value="1"/>
</dbReference>
<keyword evidence="6" id="KW-0963">Cytoplasm</keyword>
<accession>A0A8D8Z790</accession>
<dbReference type="GO" id="GO:0005741">
    <property type="term" value="C:mitochondrial outer membrane"/>
    <property type="evidence" value="ECO:0007669"/>
    <property type="project" value="UniProtKB-SubCell"/>
</dbReference>
<dbReference type="GO" id="GO:0005759">
    <property type="term" value="C:mitochondrial matrix"/>
    <property type="evidence" value="ECO:0007669"/>
    <property type="project" value="UniProtKB-SubCell"/>
</dbReference>
<evidence type="ECO:0000256" key="9">
    <source>
        <dbReference type="ARBA" id="ARBA00023121"/>
    </source>
</evidence>
<dbReference type="GO" id="GO:0008289">
    <property type="term" value="F:lipid binding"/>
    <property type="evidence" value="ECO:0007669"/>
    <property type="project" value="UniProtKB-KW"/>
</dbReference>
<evidence type="ECO:0000256" key="5">
    <source>
        <dbReference type="ARBA" id="ARBA00019863"/>
    </source>
</evidence>
<keyword evidence="10" id="KW-0496">Mitochondrion</keyword>
<feature type="compositionally biased region" description="Low complexity" evidence="14">
    <location>
        <begin position="448"/>
        <end position="461"/>
    </location>
</feature>
<evidence type="ECO:0000256" key="12">
    <source>
        <dbReference type="ARBA" id="ARBA00032687"/>
    </source>
</evidence>
<evidence type="ECO:0000256" key="2">
    <source>
        <dbReference type="ARBA" id="ARBA00004305"/>
    </source>
</evidence>
<dbReference type="GO" id="GO:0035694">
    <property type="term" value="P:mitochondrial protein catabolic process"/>
    <property type="evidence" value="ECO:0007669"/>
    <property type="project" value="InterPro"/>
</dbReference>
<evidence type="ECO:0000256" key="8">
    <source>
        <dbReference type="ARBA" id="ARBA00023054"/>
    </source>
</evidence>
<feature type="coiled-coil region" evidence="13">
    <location>
        <begin position="542"/>
        <end position="569"/>
    </location>
</feature>
<keyword evidence="11" id="KW-0472">Membrane</keyword>
<keyword evidence="8 13" id="KW-0175">Coiled coil</keyword>
<evidence type="ECO:0000256" key="11">
    <source>
        <dbReference type="ARBA" id="ARBA00023136"/>
    </source>
</evidence>
<protein>
    <recommendedName>
        <fullName evidence="5">Mitochondria-eating protein</fullName>
    </recommendedName>
    <alternativeName>
        <fullName evidence="12">Spermatogenesis-associated protein 18</fullName>
    </alternativeName>
</protein>
<evidence type="ECO:0000256" key="3">
    <source>
        <dbReference type="ARBA" id="ARBA00004496"/>
    </source>
</evidence>
<dbReference type="EMBL" id="HBUF01090078">
    <property type="protein sequence ID" value="CAG6635475.1"/>
    <property type="molecule type" value="Transcribed_RNA"/>
</dbReference>
<dbReference type="GO" id="GO:0035695">
    <property type="term" value="P:mitophagy by internal vacuole formation"/>
    <property type="evidence" value="ECO:0007669"/>
    <property type="project" value="TreeGrafter"/>
</dbReference>
<evidence type="ECO:0000259" key="15">
    <source>
        <dbReference type="Pfam" id="PF16026"/>
    </source>
</evidence>
<dbReference type="EMBL" id="HBUF01422460">
    <property type="protein sequence ID" value="CAG6741006.1"/>
    <property type="molecule type" value="Transcribed_RNA"/>
</dbReference>
<dbReference type="EMBL" id="HBUF01090077">
    <property type="protein sequence ID" value="CAG6635474.1"/>
    <property type="molecule type" value="Transcribed_RNA"/>
</dbReference>
<evidence type="ECO:0000256" key="13">
    <source>
        <dbReference type="SAM" id="Coils"/>
    </source>
</evidence>
<keyword evidence="7" id="KW-1000">Mitochondrion outer membrane</keyword>
<dbReference type="InterPro" id="IPR031981">
    <property type="entry name" value="MIEAP_C"/>
</dbReference>
<evidence type="ECO:0000256" key="7">
    <source>
        <dbReference type="ARBA" id="ARBA00022787"/>
    </source>
</evidence>
<proteinExistence type="inferred from homology"/>
<feature type="domain" description="Mitochondria-eating protein C-terminal" evidence="15">
    <location>
        <begin position="581"/>
        <end position="775"/>
    </location>
</feature>
<evidence type="ECO:0000313" key="16">
    <source>
        <dbReference type="EMBL" id="CAG6741006.1"/>
    </source>
</evidence>
<evidence type="ECO:0000256" key="14">
    <source>
        <dbReference type="SAM" id="MobiDB-lite"/>
    </source>
</evidence>
<sequence>MNRYYEAYPRRSGLLTLPPPPLDTPSKPSSTILMPSTTASITNGGVENTATWNSYNSEPIQRNNLLERIKPERERTRLTKNISKLQWKQQLQQQSMQQQYNSFDMNMDMFGSMTINDVSPRFALKRILLLYENLQYREVANFINRLSHNTFKIIINQLPIDLFIEQIPNSLNILEALFGKIFLSSHFNGIKLLKPENVLLQIVRIFVNTSNNINIETYIGSIRKLIKVIVLSEPKLRKTLQLRKRILDKAVEGLGQHGLVGTSDETLTNLHDALKVEFQKLVDTYKQALSKLEELSLSGKINGVIKGPAPVNQSHQRQLSLKQNDIQERLIKNKTLLNVIEPVLENKSMAILLTIMQRRVEYDKDVLFQFTQLRKQLNVDEDYTVAPLLMKYSHSIHQVLDLMKEVAEDDGGDSSDISGYHSDSDSAIMMSGNSPYVTKRARHNFLTRSVRSGSNRSGRTGLVLSGASSSESPPDIERGPNWGDWSTTTSTTSPADKPSSVSASVDRLTSITASIPSCPTCVDARNGLHTGILTQQNTHKEIVALQGELETTKKELELARAKIESLSKTIQTQASTKELSGTRLIRCYGNLYSQARVDALETLDGLPQLREAAELKSKILFSVVVLAFRSTFSIVSQKKDHIRRLLLNPAPVSSAHMDLENAVASFLRKTVDTFDLTHCIEEVSSQLWATLYDYPCLKSCSGLQQYIRDSVRLAWALVNQSPPFVLEYEQRTFKRDNHVRFHTSKTDSDVIKTYLWPALLEGPNGPCVYKAVVIT</sequence>
<evidence type="ECO:0000256" key="1">
    <source>
        <dbReference type="ARBA" id="ARBA00004294"/>
    </source>
</evidence>
<comment type="similarity">
    <text evidence="4">Belongs to the MIEAP family.</text>
</comment>
<dbReference type="PANTHER" id="PTHR21771">
    <property type="entry name" value="MITOCHONDRIA-EATING PROTEIN-RELATED"/>
    <property type="match status" value="1"/>
</dbReference>
<evidence type="ECO:0000256" key="10">
    <source>
        <dbReference type="ARBA" id="ARBA00023128"/>
    </source>
</evidence>
<dbReference type="PANTHER" id="PTHR21771:SF1">
    <property type="entry name" value="MITOCHONDRIA-EATING PROTEIN"/>
    <property type="match status" value="1"/>
</dbReference>
<reference evidence="16" key="1">
    <citation type="submission" date="2021-05" db="EMBL/GenBank/DDBJ databases">
        <authorList>
            <person name="Alioto T."/>
            <person name="Alioto T."/>
            <person name="Gomez Garrido J."/>
        </authorList>
    </citation>
    <scope>NUCLEOTIDE SEQUENCE</scope>
</reference>
<keyword evidence="9" id="KW-0446">Lipid-binding</keyword>
<feature type="region of interest" description="Disordered" evidence="14">
    <location>
        <begin position="447"/>
        <end position="502"/>
    </location>
</feature>
<evidence type="ECO:0000256" key="6">
    <source>
        <dbReference type="ARBA" id="ARBA00022490"/>
    </source>
</evidence>
<comment type="subcellular location">
    <subcellularLocation>
        <location evidence="3">Cytoplasm</location>
    </subcellularLocation>
    <subcellularLocation>
        <location evidence="2">Mitochondrion matrix</location>
    </subcellularLocation>
    <subcellularLocation>
        <location evidence="1">Mitochondrion outer membrane</location>
    </subcellularLocation>
</comment>
<dbReference type="InterPro" id="IPR026169">
    <property type="entry name" value="MIEAP"/>
</dbReference>